<dbReference type="Gene3D" id="3.40.50.300">
    <property type="entry name" value="P-loop containing nucleotide triphosphate hydrolases"/>
    <property type="match status" value="1"/>
</dbReference>
<evidence type="ECO:0000259" key="11">
    <source>
        <dbReference type="PROSITE" id="PS50929"/>
    </source>
</evidence>
<dbReference type="InterPro" id="IPR027417">
    <property type="entry name" value="P-loop_NTPase"/>
</dbReference>
<dbReference type="AlphaFoldDB" id="A0A1G2SEM4"/>
<dbReference type="PANTHER" id="PTHR43394">
    <property type="entry name" value="ATP-DEPENDENT PERMEASE MDL1, MITOCHONDRIAL"/>
    <property type="match status" value="1"/>
</dbReference>
<dbReference type="Pfam" id="PF00005">
    <property type="entry name" value="ABC_tran"/>
    <property type="match status" value="1"/>
</dbReference>
<dbReference type="Proteomes" id="UP000177987">
    <property type="component" value="Unassembled WGS sequence"/>
</dbReference>
<dbReference type="InterPro" id="IPR011527">
    <property type="entry name" value="ABC1_TM_dom"/>
</dbReference>
<dbReference type="PROSITE" id="PS50929">
    <property type="entry name" value="ABC_TM1F"/>
    <property type="match status" value="1"/>
</dbReference>
<dbReference type="InterPro" id="IPR017871">
    <property type="entry name" value="ABC_transporter-like_CS"/>
</dbReference>
<reference evidence="12 13" key="1">
    <citation type="journal article" date="2016" name="Nat. Commun.">
        <title>Thousands of microbial genomes shed light on interconnected biogeochemical processes in an aquifer system.</title>
        <authorList>
            <person name="Anantharaman K."/>
            <person name="Brown C.T."/>
            <person name="Hug L.A."/>
            <person name="Sharon I."/>
            <person name="Castelle C.J."/>
            <person name="Probst A.J."/>
            <person name="Thomas B.C."/>
            <person name="Singh A."/>
            <person name="Wilkins M.J."/>
            <person name="Karaoz U."/>
            <person name="Brodie E.L."/>
            <person name="Williams K.H."/>
            <person name="Hubbard S.S."/>
            <person name="Banfield J.F."/>
        </authorList>
    </citation>
    <scope>NUCLEOTIDE SEQUENCE [LARGE SCALE GENOMIC DNA]</scope>
</reference>
<keyword evidence="2" id="KW-0813">Transport</keyword>
<evidence type="ECO:0000256" key="7">
    <source>
        <dbReference type="ARBA" id="ARBA00022989"/>
    </source>
</evidence>
<keyword evidence="5" id="KW-0547">Nucleotide-binding</keyword>
<keyword evidence="8 9" id="KW-0472">Membrane</keyword>
<feature type="domain" description="ABC transmembrane type-1" evidence="11">
    <location>
        <begin position="38"/>
        <end position="328"/>
    </location>
</feature>
<evidence type="ECO:0000256" key="3">
    <source>
        <dbReference type="ARBA" id="ARBA00022475"/>
    </source>
</evidence>
<dbReference type="PANTHER" id="PTHR43394:SF1">
    <property type="entry name" value="ATP-BINDING CASSETTE SUB-FAMILY B MEMBER 10, MITOCHONDRIAL"/>
    <property type="match status" value="1"/>
</dbReference>
<dbReference type="InterPro" id="IPR039421">
    <property type="entry name" value="Type_1_exporter"/>
</dbReference>
<dbReference type="PROSITE" id="PS50893">
    <property type="entry name" value="ABC_TRANSPORTER_2"/>
    <property type="match status" value="1"/>
</dbReference>
<dbReference type="GO" id="GO:0005886">
    <property type="term" value="C:plasma membrane"/>
    <property type="evidence" value="ECO:0007669"/>
    <property type="project" value="UniProtKB-SubCell"/>
</dbReference>
<keyword evidence="6" id="KW-0067">ATP-binding</keyword>
<dbReference type="SUPFAM" id="SSF90123">
    <property type="entry name" value="ABC transporter transmembrane region"/>
    <property type="match status" value="1"/>
</dbReference>
<evidence type="ECO:0000256" key="2">
    <source>
        <dbReference type="ARBA" id="ARBA00022448"/>
    </source>
</evidence>
<evidence type="ECO:0000256" key="8">
    <source>
        <dbReference type="ARBA" id="ARBA00023136"/>
    </source>
</evidence>
<evidence type="ECO:0000256" key="1">
    <source>
        <dbReference type="ARBA" id="ARBA00004651"/>
    </source>
</evidence>
<dbReference type="PROSITE" id="PS00211">
    <property type="entry name" value="ABC_TRANSPORTER_1"/>
    <property type="match status" value="1"/>
</dbReference>
<evidence type="ECO:0000256" key="5">
    <source>
        <dbReference type="ARBA" id="ARBA00022741"/>
    </source>
</evidence>
<dbReference type="InterPro" id="IPR003593">
    <property type="entry name" value="AAA+_ATPase"/>
</dbReference>
<dbReference type="SUPFAM" id="SSF52540">
    <property type="entry name" value="P-loop containing nucleoside triphosphate hydrolases"/>
    <property type="match status" value="1"/>
</dbReference>
<accession>A0A1G2SEM4</accession>
<evidence type="ECO:0000259" key="10">
    <source>
        <dbReference type="PROSITE" id="PS50893"/>
    </source>
</evidence>
<evidence type="ECO:0000256" key="6">
    <source>
        <dbReference type="ARBA" id="ARBA00022840"/>
    </source>
</evidence>
<keyword evidence="7 9" id="KW-1133">Transmembrane helix</keyword>
<evidence type="ECO:0000256" key="4">
    <source>
        <dbReference type="ARBA" id="ARBA00022692"/>
    </source>
</evidence>
<comment type="caution">
    <text evidence="12">The sequence shown here is derived from an EMBL/GenBank/DDBJ whole genome shotgun (WGS) entry which is preliminary data.</text>
</comment>
<evidence type="ECO:0000256" key="9">
    <source>
        <dbReference type="SAM" id="Phobius"/>
    </source>
</evidence>
<evidence type="ECO:0000313" key="12">
    <source>
        <dbReference type="EMBL" id="OHA83268.1"/>
    </source>
</evidence>
<feature type="transmembrane region" description="Helical" evidence="9">
    <location>
        <begin position="36"/>
        <end position="57"/>
    </location>
</feature>
<name>A0A1G2SEM4_9BACT</name>
<organism evidence="12 13">
    <name type="scientific">Candidatus Yonathbacteria bacterium RIFCSPLOWO2_01_FULL_47_33b</name>
    <dbReference type="NCBI Taxonomy" id="1802727"/>
    <lineage>
        <taxon>Bacteria</taxon>
        <taxon>Candidatus Yonathiibacteriota</taxon>
    </lineage>
</organism>
<keyword evidence="3" id="KW-1003">Cell membrane</keyword>
<keyword evidence="4 9" id="KW-0812">Transmembrane</keyword>
<dbReference type="FunFam" id="3.40.50.300:FF:000221">
    <property type="entry name" value="Multidrug ABC transporter ATP-binding protein"/>
    <property type="match status" value="1"/>
</dbReference>
<dbReference type="CDD" id="cd07346">
    <property type="entry name" value="ABC_6TM_exporters"/>
    <property type="match status" value="1"/>
</dbReference>
<dbReference type="EMBL" id="MHUW01000019">
    <property type="protein sequence ID" value="OHA83268.1"/>
    <property type="molecule type" value="Genomic_DNA"/>
</dbReference>
<dbReference type="GO" id="GO:0015421">
    <property type="term" value="F:ABC-type oligopeptide transporter activity"/>
    <property type="evidence" value="ECO:0007669"/>
    <property type="project" value="TreeGrafter"/>
</dbReference>
<sequence length="603" mass="66855">MSEEKQTEKSPHTEKEEMKKGLRAIWRHVWPFKKELTVLVFLGVISALANGFVPYVTGRFFDTLIELSQGEHTLVTSTLPLWGVLLGAWVFVQLVANNIDWVMDRLRRRVDTGVSLNIQTNGFIHLLRAPLVYHKSVHINGVMQKIGATSWRVSAIVRTVAEVAPQFLSIIIGITLAASINTFLASILVAGVVLYAALLSRILLPIVAVDIAAHKSWNEGWDDAAQAVMQIESVKQAATEDYESHAVSNALMVRTARLWEQIDRTWSNIGFFQRMIVLATQLAIFIFSVQFVSNGTITVGELVALNGYAMMFFGPFVSLGHSWQTIQNGLTIAAQAEEIFDAQEEVYEPKGAITPEHFSGEIVFENVSFTYGEGQPDVLSGVDFKVRAGEVVAFVGESGVGKSTAISLISGYYFPSKGRVLVDGVDTRKLHLTNLRKNIAMVPQEVALFNNTIKENIRYGSPSASDEDIIRATHEAHADEFIAAMPLGYDTVVGERGVKLSVGQKQRVAIARAILRDPKILILDEPTSALDSETERKVSEALEKLMKGRTTFIIAHRLSTVRKADRIFVIEKGKIAEEGNHDELMKIKNGIYRHSYELHIGLV</sequence>
<feature type="transmembrane region" description="Helical" evidence="9">
    <location>
        <begin position="77"/>
        <end position="99"/>
    </location>
</feature>
<protein>
    <recommendedName>
        <fullName evidence="14">ABC transporter ATP-binding protein</fullName>
    </recommendedName>
</protein>
<evidence type="ECO:0008006" key="14">
    <source>
        <dbReference type="Google" id="ProtNLM"/>
    </source>
</evidence>
<comment type="subcellular location">
    <subcellularLocation>
        <location evidence="1">Cell membrane</location>
        <topology evidence="1">Multi-pass membrane protein</topology>
    </subcellularLocation>
</comment>
<evidence type="ECO:0000313" key="13">
    <source>
        <dbReference type="Proteomes" id="UP000177987"/>
    </source>
</evidence>
<dbReference type="GO" id="GO:0005524">
    <property type="term" value="F:ATP binding"/>
    <property type="evidence" value="ECO:0007669"/>
    <property type="project" value="UniProtKB-KW"/>
</dbReference>
<dbReference type="Pfam" id="PF00664">
    <property type="entry name" value="ABC_membrane"/>
    <property type="match status" value="1"/>
</dbReference>
<proteinExistence type="predicted"/>
<dbReference type="Gene3D" id="1.20.1560.10">
    <property type="entry name" value="ABC transporter type 1, transmembrane domain"/>
    <property type="match status" value="2"/>
</dbReference>
<dbReference type="InterPro" id="IPR036640">
    <property type="entry name" value="ABC1_TM_sf"/>
</dbReference>
<dbReference type="SMART" id="SM00382">
    <property type="entry name" value="AAA"/>
    <property type="match status" value="1"/>
</dbReference>
<dbReference type="GO" id="GO:0016887">
    <property type="term" value="F:ATP hydrolysis activity"/>
    <property type="evidence" value="ECO:0007669"/>
    <property type="project" value="InterPro"/>
</dbReference>
<feature type="transmembrane region" description="Helical" evidence="9">
    <location>
        <begin position="167"/>
        <end position="198"/>
    </location>
</feature>
<dbReference type="InterPro" id="IPR003439">
    <property type="entry name" value="ABC_transporter-like_ATP-bd"/>
</dbReference>
<feature type="domain" description="ABC transporter" evidence="10">
    <location>
        <begin position="362"/>
        <end position="597"/>
    </location>
</feature>
<gene>
    <name evidence="12" type="ORF">A2937_03910</name>
</gene>
<dbReference type="STRING" id="1802727.A2937_03910"/>